<dbReference type="EMBL" id="HG739315">
    <property type="protein sequence ID" value="CDP18376.1"/>
    <property type="molecule type" value="Genomic_DNA"/>
</dbReference>
<name>A0A068VCA4_COFCA</name>
<keyword evidence="2" id="KW-0732">Signal</keyword>
<evidence type="ECO:0000313" key="3">
    <source>
        <dbReference type="EMBL" id="CDP18376.1"/>
    </source>
</evidence>
<reference evidence="4" key="1">
    <citation type="journal article" date="2014" name="Science">
        <title>The coffee genome provides insight into the convergent evolution of caffeine biosynthesis.</title>
        <authorList>
            <person name="Denoeud F."/>
            <person name="Carretero-Paulet L."/>
            <person name="Dereeper A."/>
            <person name="Droc G."/>
            <person name="Guyot R."/>
            <person name="Pietrella M."/>
            <person name="Zheng C."/>
            <person name="Alberti A."/>
            <person name="Anthony F."/>
            <person name="Aprea G."/>
            <person name="Aury J.M."/>
            <person name="Bento P."/>
            <person name="Bernard M."/>
            <person name="Bocs S."/>
            <person name="Campa C."/>
            <person name="Cenci A."/>
            <person name="Combes M.C."/>
            <person name="Crouzillat D."/>
            <person name="Da Silva C."/>
            <person name="Daddiego L."/>
            <person name="De Bellis F."/>
            <person name="Dussert S."/>
            <person name="Garsmeur O."/>
            <person name="Gayraud T."/>
            <person name="Guignon V."/>
            <person name="Jahn K."/>
            <person name="Jamilloux V."/>
            <person name="Joet T."/>
            <person name="Labadie K."/>
            <person name="Lan T."/>
            <person name="Leclercq J."/>
            <person name="Lepelley M."/>
            <person name="Leroy T."/>
            <person name="Li L.T."/>
            <person name="Librado P."/>
            <person name="Lopez L."/>
            <person name="Munoz A."/>
            <person name="Noel B."/>
            <person name="Pallavicini A."/>
            <person name="Perrotta G."/>
            <person name="Poncet V."/>
            <person name="Pot D."/>
            <person name="Priyono X."/>
            <person name="Rigoreau M."/>
            <person name="Rouard M."/>
            <person name="Rozas J."/>
            <person name="Tranchant-Dubreuil C."/>
            <person name="VanBuren R."/>
            <person name="Zhang Q."/>
            <person name="Andrade A.C."/>
            <person name="Argout X."/>
            <person name="Bertrand B."/>
            <person name="de Kochko A."/>
            <person name="Graziosi G."/>
            <person name="Henry R.J."/>
            <person name="Jayarama X."/>
            <person name="Ming R."/>
            <person name="Nagai C."/>
            <person name="Rounsley S."/>
            <person name="Sankoff D."/>
            <person name="Giuliano G."/>
            <person name="Albert V.A."/>
            <person name="Wincker P."/>
            <person name="Lashermes P."/>
        </authorList>
    </citation>
    <scope>NUCLEOTIDE SEQUENCE [LARGE SCALE GENOMIC DNA]</scope>
    <source>
        <strain evidence="4">cv. DH200-94</strain>
    </source>
</reference>
<evidence type="ECO:0000256" key="1">
    <source>
        <dbReference type="SAM" id="MobiDB-lite"/>
    </source>
</evidence>
<accession>A0A068VCA4</accession>
<dbReference type="PhylomeDB" id="A0A068VCA4"/>
<keyword evidence="4" id="KW-1185">Reference proteome</keyword>
<dbReference type="InterPro" id="IPR004881">
    <property type="entry name" value="Ribosome_biogen_GTPase_RsgA"/>
</dbReference>
<feature type="compositionally biased region" description="Basic and acidic residues" evidence="1">
    <location>
        <begin position="163"/>
        <end position="172"/>
    </location>
</feature>
<sequence>MMIRPISLIRLRTTTFLTVPLSSALFAVDRSHCYFSIFAAATLHHSQNLSQTMSRKPNQPSKNLLKARETIKQLSSLAPALTQDNKPRLSKSQAVGLVAASQANFMRVIVQQLHEEENENELEDFGGGGGKGAAGEGAIGMELLCVVKVVLKKIKRRVLGRGGKGDRGEEKKSKKKKKTLL</sequence>
<dbReference type="STRING" id="49390.A0A068VCA4"/>
<evidence type="ECO:0000313" key="4">
    <source>
        <dbReference type="Proteomes" id="UP000295252"/>
    </source>
</evidence>
<dbReference type="GO" id="GO:0003924">
    <property type="term" value="F:GTPase activity"/>
    <property type="evidence" value="ECO:0007669"/>
    <property type="project" value="InterPro"/>
</dbReference>
<gene>
    <name evidence="3" type="ORF">GSCOC_T00012956001</name>
</gene>
<dbReference type="InParanoid" id="A0A068VCA4"/>
<dbReference type="PANTHER" id="PTHR32120:SF11">
    <property type="entry name" value="SMALL RIBOSOMAL SUBUNIT BIOGENESIS GTPASE RSGA 1, MITOCHONDRIAL-RELATED"/>
    <property type="match status" value="1"/>
</dbReference>
<feature type="signal peptide" evidence="2">
    <location>
        <begin position="1"/>
        <end position="24"/>
    </location>
</feature>
<proteinExistence type="predicted"/>
<feature type="region of interest" description="Disordered" evidence="1">
    <location>
        <begin position="160"/>
        <end position="181"/>
    </location>
</feature>
<dbReference type="AlphaFoldDB" id="A0A068VCA4"/>
<organism evidence="3 4">
    <name type="scientific">Coffea canephora</name>
    <name type="common">Robusta coffee</name>
    <dbReference type="NCBI Taxonomy" id="49390"/>
    <lineage>
        <taxon>Eukaryota</taxon>
        <taxon>Viridiplantae</taxon>
        <taxon>Streptophyta</taxon>
        <taxon>Embryophyta</taxon>
        <taxon>Tracheophyta</taxon>
        <taxon>Spermatophyta</taxon>
        <taxon>Magnoliopsida</taxon>
        <taxon>eudicotyledons</taxon>
        <taxon>Gunneridae</taxon>
        <taxon>Pentapetalae</taxon>
        <taxon>asterids</taxon>
        <taxon>lamiids</taxon>
        <taxon>Gentianales</taxon>
        <taxon>Rubiaceae</taxon>
        <taxon>Ixoroideae</taxon>
        <taxon>Gardenieae complex</taxon>
        <taxon>Bertiereae - Coffeeae clade</taxon>
        <taxon>Coffeeae</taxon>
        <taxon>Coffea</taxon>
    </lineage>
</organism>
<dbReference type="Gramene" id="CDP18376">
    <property type="protein sequence ID" value="CDP18376"/>
    <property type="gene ID" value="GSCOC_T00012956001"/>
</dbReference>
<feature type="chain" id="PRO_5001655742" evidence="2">
    <location>
        <begin position="25"/>
        <end position="181"/>
    </location>
</feature>
<evidence type="ECO:0000256" key="2">
    <source>
        <dbReference type="SAM" id="SignalP"/>
    </source>
</evidence>
<dbReference type="PANTHER" id="PTHR32120">
    <property type="entry name" value="SMALL RIBOSOMAL SUBUNIT BIOGENESIS GTPASE RSGA"/>
    <property type="match status" value="1"/>
</dbReference>
<protein>
    <submittedName>
        <fullName evidence="3">Uncharacterized protein</fullName>
    </submittedName>
</protein>
<dbReference type="GO" id="GO:0005525">
    <property type="term" value="F:GTP binding"/>
    <property type="evidence" value="ECO:0007669"/>
    <property type="project" value="InterPro"/>
</dbReference>
<dbReference type="Proteomes" id="UP000295252">
    <property type="component" value="Chromosome IV"/>
</dbReference>